<feature type="region of interest" description="Disordered" evidence="1">
    <location>
        <begin position="149"/>
        <end position="172"/>
    </location>
</feature>
<reference evidence="2" key="1">
    <citation type="journal article" date="2023" name="Genome Biol. Evol.">
        <title>First Whole Genome Sequence and Flow Cytometry Genome Size Data for the Lichen-Forming Fungus Ramalina farinacea (Ascomycota).</title>
        <authorList>
            <person name="Llewellyn T."/>
            <person name="Mian S."/>
            <person name="Hill R."/>
            <person name="Leitch I.J."/>
            <person name="Gaya E."/>
        </authorList>
    </citation>
    <scope>NUCLEOTIDE SEQUENCE</scope>
    <source>
        <strain evidence="2">LIQ254RAFAR</strain>
    </source>
</reference>
<dbReference type="EMBL" id="JAPUFD010000022">
    <property type="protein sequence ID" value="MDI1492983.1"/>
    <property type="molecule type" value="Genomic_DNA"/>
</dbReference>
<dbReference type="InterPro" id="IPR018803">
    <property type="entry name" value="Ish1/Msc1-like"/>
</dbReference>
<evidence type="ECO:0000256" key="1">
    <source>
        <dbReference type="SAM" id="MobiDB-lite"/>
    </source>
</evidence>
<feature type="compositionally biased region" description="Basic and acidic residues" evidence="1">
    <location>
        <begin position="156"/>
        <end position="172"/>
    </location>
</feature>
<name>A0AA43QXZ8_9LECA</name>
<proteinExistence type="predicted"/>
<accession>A0AA43QXZ8</accession>
<dbReference type="Proteomes" id="UP001161017">
    <property type="component" value="Unassembled WGS sequence"/>
</dbReference>
<gene>
    <name evidence="2" type="ORF">OHK93_004767</name>
</gene>
<comment type="caution">
    <text evidence="2">The sequence shown here is derived from an EMBL/GenBank/DDBJ whole genome shotgun (WGS) entry which is preliminary data.</text>
</comment>
<sequence length="172" mass="18415">MILRNYLSKQNNKVAKKSSASREDLVKAAQDSYSSASKAGGSNYASVTSYLASSTAAAKDLTFDTWSDSELKSYLDSYGVKNYQGSTTNELRATARKQAQYFHYGTNVPGGSIFAQIQSGAQWVLDQLKIGAASGRKEGLKGADAVKEAGTTATHRAGEGKQRVGDKVKEEL</sequence>
<evidence type="ECO:0000313" key="2">
    <source>
        <dbReference type="EMBL" id="MDI1492983.1"/>
    </source>
</evidence>
<evidence type="ECO:0000313" key="3">
    <source>
        <dbReference type="Proteomes" id="UP001161017"/>
    </source>
</evidence>
<dbReference type="Pfam" id="PF10281">
    <property type="entry name" value="Ish1"/>
    <property type="match status" value="1"/>
</dbReference>
<dbReference type="AlphaFoldDB" id="A0AA43QXZ8"/>
<protein>
    <submittedName>
        <fullName evidence="2">Uncharacterized protein</fullName>
    </submittedName>
</protein>
<keyword evidence="3" id="KW-1185">Reference proteome</keyword>
<organism evidence="2 3">
    <name type="scientific">Ramalina farinacea</name>
    <dbReference type="NCBI Taxonomy" id="258253"/>
    <lineage>
        <taxon>Eukaryota</taxon>
        <taxon>Fungi</taxon>
        <taxon>Dikarya</taxon>
        <taxon>Ascomycota</taxon>
        <taxon>Pezizomycotina</taxon>
        <taxon>Lecanoromycetes</taxon>
        <taxon>OSLEUM clade</taxon>
        <taxon>Lecanoromycetidae</taxon>
        <taxon>Lecanorales</taxon>
        <taxon>Lecanorineae</taxon>
        <taxon>Ramalinaceae</taxon>
        <taxon>Ramalina</taxon>
    </lineage>
</organism>